<dbReference type="Proteomes" id="UP001208692">
    <property type="component" value="Unassembled WGS sequence"/>
</dbReference>
<proteinExistence type="predicted"/>
<gene>
    <name evidence="2" type="ORF">RCZ15_02910</name>
    <name evidence="3" type="ORF">RCZ16_07840</name>
</gene>
<dbReference type="EMBL" id="BQKA01000006">
    <property type="protein sequence ID" value="GJM49316.1"/>
    <property type="molecule type" value="Genomic_DNA"/>
</dbReference>
<evidence type="ECO:0000313" key="3">
    <source>
        <dbReference type="EMBL" id="GJM52467.1"/>
    </source>
</evidence>
<sequence>MSTLTNTDLKILEKKGITQTMLEVQLQFFKEGITPIHLLRPATINDGISAFDKDEAIKFASIYQKKKQAAEILKFVPASGAATRMFKSLFEFQQKYNPEKQSVEAYISEKKAKDLKEFFDNIEKFAFYPILTAYIKKHSKEFDQLSEDAKKHKIVTLLLEEEPFAYGDKPKGLLPFHKHSEKVVTPFEEHFREAVLYASQGEVAHLHFTIAEQHTDAFLKELAEIRPVLEKRYQIHFDVTFSCQKPSTDTVAVTEKNEFFRDENEKLLFRPAGHGALLKNLGEMTADIIFIKNIDNVVVKDYTDETVFYKEVLAGKLEDVRSKTHKILRQIVKDKVKKKEISKILDFLTEINIQVPDYVYKFTKKHALEYVFEQLNRPIRVCGMVKNEGEPGGGPFWIKDENGKISLQIVESAQVDLQNIKQAEILKTSTHFNPVDLVCCIKNYKGEVFDLEKYMDTKQGFISEKTYQGRKLKALELPGLWNGAMAHWITLFVEVPLITFNPVKTINDLLKKTHLG</sequence>
<dbReference type="Proteomes" id="UP001207736">
    <property type="component" value="Unassembled WGS sequence"/>
</dbReference>
<dbReference type="InterPro" id="IPR025393">
    <property type="entry name" value="DUF4301"/>
</dbReference>
<reference evidence="2 5" key="1">
    <citation type="submission" date="2021-11" db="EMBL/GenBank/DDBJ databases">
        <title>Draft genome sequence of Capnocytophaga sp. strain KC07075 isolated from cat oral cavity.</title>
        <authorList>
            <person name="Suzuki M."/>
            <person name="Imaoka K."/>
            <person name="Kimura M."/>
            <person name="Morikawa S."/>
            <person name="Maeda K."/>
        </authorList>
    </citation>
    <scope>NUCLEOTIDE SEQUENCE</scope>
    <source>
        <strain evidence="2">KC07075</strain>
        <strain evidence="3 5">KC07079</strain>
    </source>
</reference>
<organism evidence="2 4">
    <name type="scientific">Capnocytophaga catalasegens</name>
    <dbReference type="NCBI Taxonomy" id="1004260"/>
    <lineage>
        <taxon>Bacteria</taxon>
        <taxon>Pseudomonadati</taxon>
        <taxon>Bacteroidota</taxon>
        <taxon>Flavobacteriia</taxon>
        <taxon>Flavobacteriales</taxon>
        <taxon>Flavobacteriaceae</taxon>
        <taxon>Capnocytophaga</taxon>
    </lineage>
</organism>
<accession>A0AAV5APT1</accession>
<comment type="caution">
    <text evidence="2">The sequence shown here is derived from an EMBL/GenBank/DDBJ whole genome shotgun (WGS) entry which is preliminary data.</text>
</comment>
<name>A0AAV5APT1_9FLAO</name>
<dbReference type="Pfam" id="PF14134">
    <property type="entry name" value="DUF4301"/>
    <property type="match status" value="1"/>
</dbReference>
<feature type="domain" description="DUF4301" evidence="1">
    <location>
        <begin position="6"/>
        <end position="514"/>
    </location>
</feature>
<evidence type="ECO:0000313" key="5">
    <source>
        <dbReference type="Proteomes" id="UP001208692"/>
    </source>
</evidence>
<dbReference type="EMBL" id="BQKB01000013">
    <property type="protein sequence ID" value="GJM52467.1"/>
    <property type="molecule type" value="Genomic_DNA"/>
</dbReference>
<protein>
    <recommendedName>
        <fullName evidence="1">DUF4301 domain-containing protein</fullName>
    </recommendedName>
</protein>
<dbReference type="AlphaFoldDB" id="A0AAV5APT1"/>
<dbReference type="SUPFAM" id="SSF53448">
    <property type="entry name" value="Nucleotide-diphospho-sugar transferases"/>
    <property type="match status" value="1"/>
</dbReference>
<evidence type="ECO:0000313" key="2">
    <source>
        <dbReference type="EMBL" id="GJM49316.1"/>
    </source>
</evidence>
<keyword evidence="5" id="KW-1185">Reference proteome</keyword>
<dbReference type="InterPro" id="IPR029044">
    <property type="entry name" value="Nucleotide-diphossugar_trans"/>
</dbReference>
<evidence type="ECO:0000313" key="4">
    <source>
        <dbReference type="Proteomes" id="UP001207736"/>
    </source>
</evidence>
<dbReference type="RefSeq" id="WP_264845905.1">
    <property type="nucleotide sequence ID" value="NZ_BPMA01000016.1"/>
</dbReference>
<evidence type="ECO:0000259" key="1">
    <source>
        <dbReference type="Pfam" id="PF14134"/>
    </source>
</evidence>